<dbReference type="InterPro" id="IPR000305">
    <property type="entry name" value="GIY-YIG_endonuc"/>
</dbReference>
<evidence type="ECO:0000256" key="1">
    <source>
        <dbReference type="ARBA" id="ARBA00007435"/>
    </source>
</evidence>
<dbReference type="PANTHER" id="PTHR34477:SF1">
    <property type="entry name" value="UPF0213 PROTEIN YHBQ"/>
    <property type="match status" value="1"/>
</dbReference>
<dbReference type="PROSITE" id="PS50164">
    <property type="entry name" value="GIY_YIG"/>
    <property type="match status" value="1"/>
</dbReference>
<keyword evidence="4" id="KW-1185">Reference proteome</keyword>
<dbReference type="eggNOG" id="COG2827">
    <property type="taxonomic scope" value="Bacteria"/>
</dbReference>
<dbReference type="PANTHER" id="PTHR34477">
    <property type="entry name" value="UPF0213 PROTEIN YHBQ"/>
    <property type="match status" value="1"/>
</dbReference>
<protein>
    <recommendedName>
        <fullName evidence="2">GIY-YIG domain-containing protein</fullName>
    </recommendedName>
</protein>
<gene>
    <name evidence="3" type="ORF">PC_RS04625</name>
</gene>
<dbReference type="STRING" id="264201.pc0959"/>
<evidence type="ECO:0000313" key="3">
    <source>
        <dbReference type="EMBL" id="CAF23683.1"/>
    </source>
</evidence>
<feature type="domain" description="GIY-YIG" evidence="2">
    <location>
        <begin position="6"/>
        <end position="83"/>
    </location>
</feature>
<dbReference type="SUPFAM" id="SSF82771">
    <property type="entry name" value="GIY-YIG endonuclease"/>
    <property type="match status" value="1"/>
</dbReference>
<dbReference type="Gene3D" id="3.40.1440.10">
    <property type="entry name" value="GIY-YIG endonuclease"/>
    <property type="match status" value="1"/>
</dbReference>
<name>Q6MCL6_PARUW</name>
<evidence type="ECO:0000313" key="4">
    <source>
        <dbReference type="Proteomes" id="UP000000529"/>
    </source>
</evidence>
<organism evidence="3 4">
    <name type="scientific">Protochlamydia amoebophila (strain UWE25)</name>
    <dbReference type="NCBI Taxonomy" id="264201"/>
    <lineage>
        <taxon>Bacteria</taxon>
        <taxon>Pseudomonadati</taxon>
        <taxon>Chlamydiota</taxon>
        <taxon>Chlamydiia</taxon>
        <taxon>Parachlamydiales</taxon>
        <taxon>Parachlamydiaceae</taxon>
        <taxon>Candidatus Protochlamydia</taxon>
    </lineage>
</organism>
<dbReference type="HOGENOM" id="CLU_135650_0_1_0"/>
<dbReference type="OrthoDB" id="9777257at2"/>
<dbReference type="InterPro" id="IPR035901">
    <property type="entry name" value="GIY-YIG_endonuc_sf"/>
</dbReference>
<sequence length="91" mass="11036">MEMTANNWEVYIIQTRSGKLYTGITKDIERRFKEHREQGKGARFFKISEPEKIVFREKQLNRSEATKREISIKKMNRQQKIELIEHQTHEN</sequence>
<proteinExistence type="inferred from homology"/>
<dbReference type="AlphaFoldDB" id="Q6MCL6"/>
<dbReference type="Proteomes" id="UP000000529">
    <property type="component" value="Chromosome"/>
</dbReference>
<dbReference type="InterPro" id="IPR050190">
    <property type="entry name" value="UPF0213_domain"/>
</dbReference>
<dbReference type="CDD" id="cd10456">
    <property type="entry name" value="GIY-YIG_UPF0213"/>
    <property type="match status" value="1"/>
</dbReference>
<dbReference type="EMBL" id="BX908798">
    <property type="protein sequence ID" value="CAF23683.1"/>
    <property type="molecule type" value="Genomic_DNA"/>
</dbReference>
<reference evidence="3 4" key="1">
    <citation type="journal article" date="2004" name="Science">
        <title>Illuminating the evolutionary history of chlamydiae.</title>
        <authorList>
            <person name="Horn M."/>
            <person name="Collingro A."/>
            <person name="Schmitz-Esser S."/>
            <person name="Beier C.L."/>
            <person name="Purkhold U."/>
            <person name="Fartmann B."/>
            <person name="Brandt P."/>
            <person name="Nyakatura G.J."/>
            <person name="Droege M."/>
            <person name="Frishman D."/>
            <person name="Rattei T."/>
            <person name="Mewes H."/>
            <person name="Wagner M."/>
        </authorList>
    </citation>
    <scope>NUCLEOTIDE SEQUENCE [LARGE SCALE GENOMIC DNA]</scope>
    <source>
        <strain evidence="3 4">UWE25</strain>
    </source>
</reference>
<evidence type="ECO:0000259" key="2">
    <source>
        <dbReference type="PROSITE" id="PS50164"/>
    </source>
</evidence>
<dbReference type="Pfam" id="PF01541">
    <property type="entry name" value="GIY-YIG"/>
    <property type="match status" value="1"/>
</dbReference>
<accession>Q6MCL6</accession>
<dbReference type="KEGG" id="pcu:PC_RS04625"/>
<comment type="similarity">
    <text evidence="1">Belongs to the UPF0213 family.</text>
</comment>